<reference evidence="2" key="2">
    <citation type="submission" date="2021-12" db="EMBL/GenBank/DDBJ databases">
        <title>Resequencing data analysis of finger millet.</title>
        <authorList>
            <person name="Hatakeyama M."/>
            <person name="Aluri S."/>
            <person name="Balachadran M.T."/>
            <person name="Sivarajan S.R."/>
            <person name="Poveda L."/>
            <person name="Shimizu-Inatsugi R."/>
            <person name="Schlapbach R."/>
            <person name="Sreeman S.M."/>
            <person name="Shimizu K.K."/>
        </authorList>
    </citation>
    <scope>NUCLEOTIDE SEQUENCE</scope>
</reference>
<evidence type="ECO:0000259" key="1">
    <source>
        <dbReference type="Pfam" id="PF03478"/>
    </source>
</evidence>
<dbReference type="Proteomes" id="UP001054889">
    <property type="component" value="Unassembled WGS sequence"/>
</dbReference>
<accession>A0AAV5EAS6</accession>
<evidence type="ECO:0000313" key="3">
    <source>
        <dbReference type="Proteomes" id="UP001054889"/>
    </source>
</evidence>
<proteinExistence type="predicted"/>
<dbReference type="Pfam" id="PF03478">
    <property type="entry name" value="Beta-prop_KIB1-4"/>
    <property type="match status" value="1"/>
</dbReference>
<gene>
    <name evidence="2" type="primary">gb06986</name>
    <name evidence="2" type="ORF">PR202_gb06986</name>
</gene>
<feature type="domain" description="KIB1-4 beta-propeller" evidence="1">
    <location>
        <begin position="71"/>
        <end position="371"/>
    </location>
</feature>
<reference evidence="2" key="1">
    <citation type="journal article" date="2018" name="DNA Res.">
        <title>Multiple hybrid de novo genome assembly of finger millet, an orphan allotetraploid crop.</title>
        <authorList>
            <person name="Hatakeyama M."/>
            <person name="Aluri S."/>
            <person name="Balachadran M.T."/>
            <person name="Sivarajan S.R."/>
            <person name="Patrignani A."/>
            <person name="Gruter S."/>
            <person name="Poveda L."/>
            <person name="Shimizu-Inatsugi R."/>
            <person name="Baeten J."/>
            <person name="Francoijs K.J."/>
            <person name="Nataraja K.N."/>
            <person name="Reddy Y.A.N."/>
            <person name="Phadnis S."/>
            <person name="Ravikumar R.L."/>
            <person name="Schlapbach R."/>
            <person name="Sreeman S.M."/>
            <person name="Shimizu K.K."/>
        </authorList>
    </citation>
    <scope>NUCLEOTIDE SEQUENCE</scope>
</reference>
<dbReference type="AlphaFoldDB" id="A0AAV5EAS6"/>
<protein>
    <recommendedName>
        <fullName evidence="1">KIB1-4 beta-propeller domain-containing protein</fullName>
    </recommendedName>
</protein>
<keyword evidence="3" id="KW-1185">Reference proteome</keyword>
<sequence length="420" mass="46768">MAAWAGLRLDLVGRILGHLPCLAHRTAFDAVCFNWRVAGAQHPPQLPWLLLPSTAANAPVFSCIRCEGPHPALLPDDVRTARCCGSHPGGWLVLALRDHQQQGGGYALHNLHTGENLDVPGFLNMPDDIGGEVVVTVLGAALSAAPTADGACLAVVLAKCPSPIAFWRPGMEMEHLYPPMPFEPDKRASWRDMLPGPGGDVDPRREIADVIYYVGHGLEGFHVLTDAEEVLVYIPELGPDDALTTRLVTYRFSGPRVTREALPWYTTSRYLLNFFGELMMVVRYVSVTEEEDEILEEEDEIAEEHDEGTRWIHAFRLSWTVQAGNHGDRQAQWKRVWFPDNVVVMLARCSSMAFVSPAVALNGIYFLDDTESFDETLPDWELFPCIDMGKCTVHNQPQKVDSVFPITPQSIFSPAVWFFH</sequence>
<dbReference type="PANTHER" id="PTHR33110">
    <property type="entry name" value="F-BOX/KELCH-REPEAT PROTEIN-RELATED"/>
    <property type="match status" value="1"/>
</dbReference>
<comment type="caution">
    <text evidence="2">The sequence shown here is derived from an EMBL/GenBank/DDBJ whole genome shotgun (WGS) entry which is preliminary data.</text>
</comment>
<evidence type="ECO:0000313" key="2">
    <source>
        <dbReference type="EMBL" id="GJN19685.1"/>
    </source>
</evidence>
<name>A0AAV5EAS6_ELECO</name>
<organism evidence="2 3">
    <name type="scientific">Eleusine coracana subsp. coracana</name>
    <dbReference type="NCBI Taxonomy" id="191504"/>
    <lineage>
        <taxon>Eukaryota</taxon>
        <taxon>Viridiplantae</taxon>
        <taxon>Streptophyta</taxon>
        <taxon>Embryophyta</taxon>
        <taxon>Tracheophyta</taxon>
        <taxon>Spermatophyta</taxon>
        <taxon>Magnoliopsida</taxon>
        <taxon>Liliopsida</taxon>
        <taxon>Poales</taxon>
        <taxon>Poaceae</taxon>
        <taxon>PACMAD clade</taxon>
        <taxon>Chloridoideae</taxon>
        <taxon>Cynodonteae</taxon>
        <taxon>Eleusininae</taxon>
        <taxon>Eleusine</taxon>
    </lineage>
</organism>
<dbReference type="EMBL" id="BQKI01000074">
    <property type="protein sequence ID" value="GJN19685.1"/>
    <property type="molecule type" value="Genomic_DNA"/>
</dbReference>
<dbReference type="InterPro" id="IPR005174">
    <property type="entry name" value="KIB1-4_b-propeller"/>
</dbReference>
<dbReference type="PANTHER" id="PTHR33110:SF69">
    <property type="entry name" value="OS02G0318200 PROTEIN"/>
    <property type="match status" value="1"/>
</dbReference>